<dbReference type="EMBL" id="JAAXZB010000002">
    <property type="protein sequence ID" value="NKW10683.1"/>
    <property type="molecule type" value="Genomic_DNA"/>
</dbReference>
<evidence type="ECO:0000313" key="6">
    <source>
        <dbReference type="EMBL" id="NKW10683.1"/>
    </source>
</evidence>
<keyword evidence="3" id="KW-0804">Transcription</keyword>
<evidence type="ECO:0000259" key="5">
    <source>
        <dbReference type="PROSITE" id="PS01124"/>
    </source>
</evidence>
<keyword evidence="4" id="KW-1133">Transmembrane helix</keyword>
<dbReference type="PANTHER" id="PTHR43280:SF29">
    <property type="entry name" value="ARAC-FAMILY TRANSCRIPTIONAL REGULATOR"/>
    <property type="match status" value="1"/>
</dbReference>
<keyword evidence="2" id="KW-0238">DNA-binding</keyword>
<organism evidence="6 7">
    <name type="scientific">Brucella tritici</name>
    <dbReference type="NCBI Taxonomy" id="94626"/>
    <lineage>
        <taxon>Bacteria</taxon>
        <taxon>Pseudomonadati</taxon>
        <taxon>Pseudomonadota</taxon>
        <taxon>Alphaproteobacteria</taxon>
        <taxon>Hyphomicrobiales</taxon>
        <taxon>Brucellaceae</taxon>
        <taxon>Brucella/Ochrobactrum group</taxon>
        <taxon>Brucella</taxon>
    </lineage>
</organism>
<dbReference type="Gene3D" id="1.10.10.60">
    <property type="entry name" value="Homeodomain-like"/>
    <property type="match status" value="1"/>
</dbReference>
<comment type="caution">
    <text evidence="6">The sequence shown here is derived from an EMBL/GenBank/DDBJ whole genome shotgun (WGS) entry which is preliminary data.</text>
</comment>
<evidence type="ECO:0000256" key="3">
    <source>
        <dbReference type="ARBA" id="ARBA00023163"/>
    </source>
</evidence>
<sequence>MGPPDVRNTATICCRHTTGHPADSSACGKQSTFKPVPLFISACILLMITVGVRWTLDLPWIRFIQPVIAALLPPVVWLCCSKLLQTPSTRAWPHFLSGSGAGPFGFWYRWHPPIDLILAVLYFGYGTALLRSVSTESNYLERVRLTDTEGARKVVSTVGGLLLFSGIIDLMTAGDFDFYRGSHAAVIVAVANALTLPIVAYAIAIIGGSVPDNENREVEPYSIPKSNSQDAYSPPEIEILSITEQDRKIMGMVDDAMHSKKLYRDPDLTLSRLSRRLGVPSRHISTAINRVLGRNVSQIVNEYRIQDAIRLLKATDLPITAVMFECGFQTKSNFNREFARVTGATPSDYRRLGANHTDIDCSSKACPEGLLRESRSQET</sequence>
<evidence type="ECO:0000256" key="2">
    <source>
        <dbReference type="ARBA" id="ARBA00023125"/>
    </source>
</evidence>
<dbReference type="GO" id="GO:0003700">
    <property type="term" value="F:DNA-binding transcription factor activity"/>
    <property type="evidence" value="ECO:0007669"/>
    <property type="project" value="InterPro"/>
</dbReference>
<proteinExistence type="predicted"/>
<dbReference type="InterPro" id="IPR009057">
    <property type="entry name" value="Homeodomain-like_sf"/>
</dbReference>
<keyword evidence="4" id="KW-0812">Transmembrane</keyword>
<feature type="transmembrane region" description="Helical" evidence="4">
    <location>
        <begin position="184"/>
        <end position="206"/>
    </location>
</feature>
<name>A0A7X6FRN2_9HYPH</name>
<dbReference type="Proteomes" id="UP000558475">
    <property type="component" value="Unassembled WGS sequence"/>
</dbReference>
<protein>
    <submittedName>
        <fullName evidence="6">Helix-turn-helix domain-containing protein</fullName>
    </submittedName>
</protein>
<dbReference type="SMART" id="SM00342">
    <property type="entry name" value="HTH_ARAC"/>
    <property type="match status" value="1"/>
</dbReference>
<dbReference type="InterPro" id="IPR018060">
    <property type="entry name" value="HTH_AraC"/>
</dbReference>
<gene>
    <name evidence="6" type="ORF">HGG76_20485</name>
</gene>
<dbReference type="PANTHER" id="PTHR43280">
    <property type="entry name" value="ARAC-FAMILY TRANSCRIPTIONAL REGULATOR"/>
    <property type="match status" value="1"/>
</dbReference>
<feature type="transmembrane region" description="Helical" evidence="4">
    <location>
        <begin position="154"/>
        <end position="172"/>
    </location>
</feature>
<accession>A0A7X6FRN2</accession>
<dbReference type="Pfam" id="PF12833">
    <property type="entry name" value="HTH_18"/>
    <property type="match status" value="1"/>
</dbReference>
<reference evidence="6 7" key="1">
    <citation type="submission" date="2020-04" db="EMBL/GenBank/DDBJ databases">
        <title>Whole genome sequencing of clinical and environmental type strains of Ochrobactrum.</title>
        <authorList>
            <person name="Dharne M."/>
        </authorList>
    </citation>
    <scope>NUCLEOTIDE SEQUENCE [LARGE SCALE GENOMIC DNA]</scope>
    <source>
        <strain evidence="6 7">DSM 13340</strain>
    </source>
</reference>
<dbReference type="GO" id="GO:0043565">
    <property type="term" value="F:sequence-specific DNA binding"/>
    <property type="evidence" value="ECO:0007669"/>
    <property type="project" value="InterPro"/>
</dbReference>
<dbReference type="AlphaFoldDB" id="A0A7X6FRN2"/>
<feature type="domain" description="HTH araC/xylS-type" evidence="5">
    <location>
        <begin position="247"/>
        <end position="352"/>
    </location>
</feature>
<dbReference type="SUPFAM" id="SSF46689">
    <property type="entry name" value="Homeodomain-like"/>
    <property type="match status" value="1"/>
</dbReference>
<keyword evidence="1" id="KW-0805">Transcription regulation</keyword>
<evidence type="ECO:0000313" key="7">
    <source>
        <dbReference type="Proteomes" id="UP000558475"/>
    </source>
</evidence>
<feature type="transmembrane region" description="Helical" evidence="4">
    <location>
        <begin position="116"/>
        <end position="133"/>
    </location>
</feature>
<evidence type="ECO:0000256" key="4">
    <source>
        <dbReference type="SAM" id="Phobius"/>
    </source>
</evidence>
<keyword evidence="4" id="KW-0472">Membrane</keyword>
<dbReference type="PROSITE" id="PS01124">
    <property type="entry name" value="HTH_ARAC_FAMILY_2"/>
    <property type="match status" value="1"/>
</dbReference>
<feature type="transmembrane region" description="Helical" evidence="4">
    <location>
        <begin position="36"/>
        <end position="54"/>
    </location>
</feature>
<evidence type="ECO:0000256" key="1">
    <source>
        <dbReference type="ARBA" id="ARBA00023015"/>
    </source>
</evidence>